<comment type="caution">
    <text evidence="3">The sequence shown here is derived from an EMBL/GenBank/DDBJ whole genome shotgun (WGS) entry which is preliminary data.</text>
</comment>
<name>A0ABT4Y1G7_METRE</name>
<organism evidence="3 4">
    <name type="scientific">Metapseudomonas resinovorans</name>
    <name type="common">Pseudomonas resinovorans</name>
    <dbReference type="NCBI Taxonomy" id="53412"/>
    <lineage>
        <taxon>Bacteria</taxon>
        <taxon>Pseudomonadati</taxon>
        <taxon>Pseudomonadota</taxon>
        <taxon>Gammaproteobacteria</taxon>
        <taxon>Pseudomonadales</taxon>
        <taxon>Pseudomonadaceae</taxon>
        <taxon>Metapseudomonas</taxon>
    </lineage>
</organism>
<protein>
    <submittedName>
        <fullName evidence="3">Toprim domain-containing protein</fullName>
    </submittedName>
</protein>
<accession>A0ABT4Y1G7</accession>
<sequence>MNEPAIRFREALQAVYGPLDWLPLASGTIQRFHVPGDRVGTHNGWYVLFADKVAAGAFGSWKTGQAHHWSSGGELSAVEVEQMRQRIEHAKRQREAEQHQRQQQAAKLARRWWDNARRADPAHSYLARKHVRRHGLRQRGGELLVPLYLGGELANLQRIALDGSKRFLWGGRITGCSSPLGNIAPGGRLYVCEGWATGASLHESTGHPVACAMNAGNLKAVALVLRAKYGAGVELVIAGDDDRQSEGNPGRTAANAAAVAAGALVVFPDWPSDAPATLSDFNDLHCWNRPHAHA</sequence>
<keyword evidence="4" id="KW-1185">Reference proteome</keyword>
<dbReference type="InterPro" id="IPR034154">
    <property type="entry name" value="TOPRIM_DnaG/twinkle"/>
</dbReference>
<dbReference type="InterPro" id="IPR006171">
    <property type="entry name" value="TOPRIM_dom"/>
</dbReference>
<dbReference type="CDD" id="cd01029">
    <property type="entry name" value="TOPRIM_primases"/>
    <property type="match status" value="1"/>
</dbReference>
<dbReference type="EMBL" id="JANEWF010000003">
    <property type="protein sequence ID" value="MDA8482646.1"/>
    <property type="molecule type" value="Genomic_DNA"/>
</dbReference>
<feature type="coiled-coil region" evidence="1">
    <location>
        <begin position="80"/>
        <end position="107"/>
    </location>
</feature>
<evidence type="ECO:0000259" key="2">
    <source>
        <dbReference type="Pfam" id="PF13362"/>
    </source>
</evidence>
<feature type="domain" description="Toprim" evidence="2">
    <location>
        <begin position="189"/>
        <end position="286"/>
    </location>
</feature>
<keyword evidence="1" id="KW-0175">Coiled coil</keyword>
<reference evidence="3 4" key="1">
    <citation type="submission" date="2022-07" db="EMBL/GenBank/DDBJ databases">
        <title>Genome Analysis of Selected Gammaproteobacteria from Nigerian Food snails.</title>
        <authorList>
            <person name="Okafor A.C."/>
        </authorList>
    </citation>
    <scope>NUCLEOTIDE SEQUENCE [LARGE SCALE GENOMIC DNA]</scope>
    <source>
        <strain evidence="3 4">Awg 2</strain>
    </source>
</reference>
<dbReference type="RefSeq" id="WP_271470273.1">
    <property type="nucleotide sequence ID" value="NZ_JANEWF010000003.1"/>
</dbReference>
<dbReference type="Pfam" id="PF13362">
    <property type="entry name" value="Toprim_3"/>
    <property type="match status" value="1"/>
</dbReference>
<dbReference type="Proteomes" id="UP001211689">
    <property type="component" value="Unassembled WGS sequence"/>
</dbReference>
<gene>
    <name evidence="3" type="ORF">NNO07_06155</name>
</gene>
<proteinExistence type="predicted"/>
<evidence type="ECO:0000313" key="4">
    <source>
        <dbReference type="Proteomes" id="UP001211689"/>
    </source>
</evidence>
<evidence type="ECO:0000256" key="1">
    <source>
        <dbReference type="SAM" id="Coils"/>
    </source>
</evidence>
<evidence type="ECO:0000313" key="3">
    <source>
        <dbReference type="EMBL" id="MDA8482646.1"/>
    </source>
</evidence>